<dbReference type="AlphaFoldDB" id="W1XUC0"/>
<accession>W1XUC0</accession>
<comment type="caution">
    <text evidence="1">The sequence shown here is derived from an EMBL/GenBank/DDBJ whole genome shotgun (WGS) entry which is preliminary data.</text>
</comment>
<organism evidence="1">
    <name type="scientific">human gut metagenome</name>
    <dbReference type="NCBI Taxonomy" id="408170"/>
    <lineage>
        <taxon>unclassified sequences</taxon>
        <taxon>metagenomes</taxon>
        <taxon>organismal metagenomes</taxon>
    </lineage>
</organism>
<dbReference type="EMBL" id="AZMM01011781">
    <property type="protein sequence ID" value="ETJ33782.1"/>
    <property type="molecule type" value="Genomic_DNA"/>
</dbReference>
<dbReference type="Gene3D" id="3.90.190.20">
    <property type="entry name" value="Mur ligase, C-terminal domain"/>
    <property type="match status" value="1"/>
</dbReference>
<reference evidence="1" key="1">
    <citation type="submission" date="2013-12" db="EMBL/GenBank/DDBJ databases">
        <title>A Varibaculum cambriense genome reconstructed from a premature infant gut community with otherwise low bacterial novelty that shifts toward anaerobic metabolism during the third week of life.</title>
        <authorList>
            <person name="Brown C.T."/>
            <person name="Sharon I."/>
            <person name="Thomas B.C."/>
            <person name="Castelle C.J."/>
            <person name="Morowitz M.J."/>
            <person name="Banfield J.F."/>
        </authorList>
    </citation>
    <scope>NUCLEOTIDE SEQUENCE</scope>
</reference>
<feature type="non-terminal residue" evidence="1">
    <location>
        <position position="1"/>
    </location>
</feature>
<gene>
    <name evidence="1" type="ORF">Q604_UNBC11781G0001</name>
</gene>
<name>W1XUC0_9ZZZZ</name>
<dbReference type="SUPFAM" id="SSF53244">
    <property type="entry name" value="MurD-like peptide ligases, peptide-binding domain"/>
    <property type="match status" value="1"/>
</dbReference>
<proteinExistence type="predicted"/>
<dbReference type="GO" id="GO:0016881">
    <property type="term" value="F:acid-amino acid ligase activity"/>
    <property type="evidence" value="ECO:0007669"/>
    <property type="project" value="InterPro"/>
</dbReference>
<sequence length="98" mass="11569">YQKTILFTCIQTKALDEMVALLKTVSKSQLFLTTFEDSKRFSTEEMQGLAKREKSKYVEWAPYLEQYKKVKHGEKELLLITGSLYFLADVRKYLMSDR</sequence>
<protein>
    <submittedName>
        <fullName evidence="1">Dihydrofolate synthetase</fullName>
    </submittedName>
</protein>
<dbReference type="InterPro" id="IPR036615">
    <property type="entry name" value="Mur_ligase_C_dom_sf"/>
</dbReference>
<evidence type="ECO:0000313" key="1">
    <source>
        <dbReference type="EMBL" id="ETJ33782.1"/>
    </source>
</evidence>